<dbReference type="GO" id="GO:1990625">
    <property type="term" value="P:negative regulation of cytoplasmic translational initiation in response to stress"/>
    <property type="evidence" value="ECO:0007669"/>
    <property type="project" value="TreeGrafter"/>
</dbReference>
<dbReference type="FunFam" id="1.10.510.10:FF:000948">
    <property type="entry name" value="Related to GCN2-ser/thr protein kinase"/>
    <property type="match status" value="1"/>
</dbReference>
<dbReference type="GO" id="GO:0005829">
    <property type="term" value="C:cytosol"/>
    <property type="evidence" value="ECO:0007669"/>
    <property type="project" value="TreeGrafter"/>
</dbReference>
<evidence type="ECO:0000256" key="9">
    <source>
        <dbReference type="ARBA" id="ARBA00048679"/>
    </source>
</evidence>
<dbReference type="Pfam" id="PF12745">
    <property type="entry name" value="HGTP_anticodon2"/>
    <property type="match status" value="1"/>
</dbReference>
<dbReference type="Gene3D" id="3.30.930.10">
    <property type="entry name" value="Bira Bifunctional Protein, Domain 2"/>
    <property type="match status" value="1"/>
</dbReference>
<dbReference type="PANTHER" id="PTHR11042:SF136">
    <property type="entry name" value="EIF-2-ALPHA KINASE GCN2"/>
    <property type="match status" value="1"/>
</dbReference>
<evidence type="ECO:0000256" key="6">
    <source>
        <dbReference type="ARBA" id="ARBA00022840"/>
    </source>
</evidence>
<dbReference type="GO" id="GO:0009893">
    <property type="term" value="P:positive regulation of metabolic process"/>
    <property type="evidence" value="ECO:0007669"/>
    <property type="project" value="UniProtKB-ARBA"/>
</dbReference>
<dbReference type="InterPro" id="IPR036621">
    <property type="entry name" value="Anticodon-bd_dom_sf"/>
</dbReference>
<feature type="binding site" evidence="11">
    <location>
        <position position="563"/>
    </location>
    <ligand>
        <name>ATP</name>
        <dbReference type="ChEBI" id="CHEBI:30616"/>
    </ligand>
</feature>
<dbReference type="SUPFAM" id="SSF52954">
    <property type="entry name" value="Class II aaRS ABD-related"/>
    <property type="match status" value="1"/>
</dbReference>
<dbReference type="SUPFAM" id="SSF54495">
    <property type="entry name" value="UBC-like"/>
    <property type="match status" value="1"/>
</dbReference>
<evidence type="ECO:0000256" key="8">
    <source>
        <dbReference type="ARBA" id="ARBA00047899"/>
    </source>
</evidence>
<sequence>MVTAVSSEQCTELQRIELEALESILGPDFTVLQQKAWHGANAAHAHTCEIILRPEDDGQKAHVAVVMHIILTKTYPNTAPSIFIKTADKRTKGVSRTDLGKLNDELVHRAKTLIGAEMIWELVSYAQEFISIHNQVPMEASKLSLEEEMRVREDEARLAAEKADRADAERRHEEQLERSKALASRIQLETSRQEKTMRAERQRRREEAAAVPPPPEKRIIAALDAAALAIEHIPLRKPISWHGQQVEQVMRGPPLGNDALSRTFVSLSDVPAAAWTLELIPISTPYYQTVVGKRKMEELDGDISKLCDISAPGVAQLLGWARLDVEAANAHAHVFCLVHAHAGAMRMSQLLRQSDRLPWSSVSRHLATLLDALDALHKQGVAHRNVSLECVLIIGEQTLLGGTVYCRRLLDLDRSNRINSMEMQHIPIPNGWIAPEALSEPLVYPPSRDVWDLGRTACQMVYGADVVRRFATPQLLFQTIQAASPDDAALTLARFFEPSRPVASALRGSLKSDGDAYIPPATPAVHTVHLSGDFEEVEFLGKGAFGSVVKARNKLDGRFYAIKKVRLSNSAVEEERTMREIMTLSRLDHPHIVRYVTCWIEETHAPPPPESVTDTLTTSQQLDSSAVQFSRGISFDLEDFLSKDSSMHDSFVQFGDDSDEESEESRSASPQRSNDAESSSEESVDFTDEPMSLLQSSNTNNNPIPTRVLYIQMEYVENQTLGDAIEQGISIDECWRIFRQMLEALAHIASLGIIHRDLKPSNVLVCKHGDIKIGDFGLATTNIQAVDTGMRDSMSSDLGDQSELTGGLGTYFYIAPEVLQEGRVTKYNHKVDMFSLGIIMFEMLASQRYYKTGMERYIQLKELRSPEIRFPAEWDATKLSAQTTIIRQLLDHNPSKRPSPLEMLESPLLPPKMQDEYVQELLRLTSDPASVHRHKLIHSLFSNAKVDDVRDFTFDTGAQSEDDDVLIGVVSQHLRSVFRKRGAVPMHPPLLLPLNEVNSEARAVRLLDASGNVVLLPPDLTTAFARICARSGHLRMKRFDIADVYRENIISGAQPRAVLAASYDIISPEPDPAAEAEVIVVVDEILEIPGLAGETYEIQLGHATILNVILSRFSDRFHSAICAAAPSLHNPATSARARQQLRRAGIGLAQIDEMVALTAPGEFEEVSRRISASLASECASVCTAIEQLERVVDLARIFGVQRPLVFAPLLTYSRDMYAGGPMFAVVHHYGKHRDVIAAGGRYDNLIRRFAFPNSEVHAHAVGVQISVGKVVSALAKYQQVHVPRFLSRAEDERTFGPWTPRRCVCYVSASAPGLLEVRMQLCTQLWTHGISADIQYENSVGESPEITAAMCRAEGISFLIFVRARSPILKVKEVTTRTEYEITRDDIVQFLNERIARQRRIDHTTGLNPHTESFCVPLDAPASAHVPAARSLTSLDVQVVLPERYDRRREKPRDGKIKSATRNLLAERAAQEAVRLSEKISAGQIPVYAVDLSPAVFARFGAAVTASDDVFKALLDIPLSVDERDYVKSLRAQIKNTLESSASSRVMLYAVREGRSIIVG</sequence>
<organism evidence="16 17">
    <name type="scientific">Malassezia cuniculi</name>
    <dbReference type="NCBI Taxonomy" id="948313"/>
    <lineage>
        <taxon>Eukaryota</taxon>
        <taxon>Fungi</taxon>
        <taxon>Dikarya</taxon>
        <taxon>Basidiomycota</taxon>
        <taxon>Ustilaginomycotina</taxon>
        <taxon>Malasseziomycetes</taxon>
        <taxon>Malasseziales</taxon>
        <taxon>Malasseziaceae</taxon>
        <taxon>Malassezia</taxon>
    </lineage>
</organism>
<evidence type="ECO:0000313" key="16">
    <source>
        <dbReference type="EMBL" id="WFD33298.1"/>
    </source>
</evidence>
<dbReference type="InterPro" id="IPR008271">
    <property type="entry name" value="Ser/Thr_kinase_AS"/>
</dbReference>
<dbReference type="InterPro" id="IPR000719">
    <property type="entry name" value="Prot_kinase_dom"/>
</dbReference>
<dbReference type="Pfam" id="PF13393">
    <property type="entry name" value="tRNA-synt_His"/>
    <property type="match status" value="1"/>
</dbReference>
<feature type="compositionally biased region" description="Acidic residues" evidence="13">
    <location>
        <begin position="678"/>
        <end position="688"/>
    </location>
</feature>
<feature type="compositionally biased region" description="Basic and acidic residues" evidence="13">
    <location>
        <begin position="156"/>
        <end position="180"/>
    </location>
</feature>
<dbReference type="Pfam" id="PF05773">
    <property type="entry name" value="RWD"/>
    <property type="match status" value="1"/>
</dbReference>
<dbReference type="InterPro" id="IPR016255">
    <property type="entry name" value="Gcn2"/>
</dbReference>
<dbReference type="PROSITE" id="PS50011">
    <property type="entry name" value="PROTEIN_KINASE_DOM"/>
    <property type="match status" value="2"/>
</dbReference>
<dbReference type="SMART" id="SM00591">
    <property type="entry name" value="RWD"/>
    <property type="match status" value="1"/>
</dbReference>
<dbReference type="PIRSF" id="PIRSF000660">
    <property type="entry name" value="Ser/Thr_PK_GCN2"/>
    <property type="match status" value="1"/>
</dbReference>
<keyword evidence="5 16" id="KW-0418">Kinase</keyword>
<dbReference type="Gene3D" id="3.40.50.800">
    <property type="entry name" value="Anticodon-binding domain"/>
    <property type="match status" value="1"/>
</dbReference>
<evidence type="ECO:0000313" key="17">
    <source>
        <dbReference type="Proteomes" id="UP001219933"/>
    </source>
</evidence>
<dbReference type="GO" id="GO:0004694">
    <property type="term" value="F:eukaryotic translation initiation factor 2alpha kinase activity"/>
    <property type="evidence" value="ECO:0007669"/>
    <property type="project" value="InterPro"/>
</dbReference>
<dbReference type="PROSITE" id="PS00018">
    <property type="entry name" value="EF_HAND_1"/>
    <property type="match status" value="1"/>
</dbReference>
<dbReference type="SUPFAM" id="SSF55681">
    <property type="entry name" value="Class II aaRS and biotin synthetases"/>
    <property type="match status" value="1"/>
</dbReference>
<feature type="domain" description="Protein kinase" evidence="14">
    <location>
        <begin position="249"/>
        <end position="518"/>
    </location>
</feature>
<dbReference type="InterPro" id="IPR017441">
    <property type="entry name" value="Protein_kinase_ATP_BS"/>
</dbReference>
<dbReference type="InterPro" id="IPR011009">
    <property type="entry name" value="Kinase-like_dom_sf"/>
</dbReference>
<dbReference type="InterPro" id="IPR045864">
    <property type="entry name" value="aa-tRNA-synth_II/BPL/LPL"/>
</dbReference>
<dbReference type="InterPro" id="IPR024435">
    <property type="entry name" value="HisRS-related_dom"/>
</dbReference>
<dbReference type="PROSITE" id="PS00107">
    <property type="entry name" value="PROTEIN_KINASE_ATP"/>
    <property type="match status" value="1"/>
</dbReference>
<evidence type="ECO:0000256" key="5">
    <source>
        <dbReference type="ARBA" id="ARBA00022777"/>
    </source>
</evidence>
<comment type="similarity">
    <text evidence="7">Belongs to the protein kinase superfamily. Ser/Thr protein kinase family. GCN2 subfamily.</text>
</comment>
<feature type="binding site" evidence="11">
    <location>
        <begin position="540"/>
        <end position="548"/>
    </location>
    <ligand>
        <name>ATP</name>
        <dbReference type="ChEBI" id="CHEBI:30616"/>
    </ligand>
</feature>
<dbReference type="Gene3D" id="1.10.510.10">
    <property type="entry name" value="Transferase(Phosphotransferase) domain 1"/>
    <property type="match status" value="2"/>
</dbReference>
<proteinExistence type="inferred from homology"/>
<keyword evidence="3 16" id="KW-0808">Transferase</keyword>
<evidence type="ECO:0000256" key="7">
    <source>
        <dbReference type="ARBA" id="ARBA00037982"/>
    </source>
</evidence>
<dbReference type="PROSITE" id="PS50908">
    <property type="entry name" value="RWD"/>
    <property type="match status" value="1"/>
</dbReference>
<comment type="catalytic activity">
    <reaction evidence="8">
        <text>L-threonyl-[protein] + ATP = O-phospho-L-threonyl-[protein] + ADP + H(+)</text>
        <dbReference type="Rhea" id="RHEA:46608"/>
        <dbReference type="Rhea" id="RHEA-COMP:11060"/>
        <dbReference type="Rhea" id="RHEA-COMP:11605"/>
        <dbReference type="ChEBI" id="CHEBI:15378"/>
        <dbReference type="ChEBI" id="CHEBI:30013"/>
        <dbReference type="ChEBI" id="CHEBI:30616"/>
        <dbReference type="ChEBI" id="CHEBI:61977"/>
        <dbReference type="ChEBI" id="CHEBI:456216"/>
        <dbReference type="EC" id="2.7.11.1"/>
    </reaction>
</comment>
<dbReference type="InterPro" id="IPR018247">
    <property type="entry name" value="EF_Hand_1_Ca_BS"/>
</dbReference>
<keyword evidence="4 11" id="KW-0547">Nucleotide-binding</keyword>
<feature type="domain" description="Protein kinase" evidence="14">
    <location>
        <begin position="534"/>
        <end position="909"/>
    </location>
</feature>
<dbReference type="Proteomes" id="UP001219933">
    <property type="component" value="Chromosome 1"/>
</dbReference>
<evidence type="ECO:0000256" key="12">
    <source>
        <dbReference type="PROSITE-ProRule" id="PRU10141"/>
    </source>
</evidence>
<evidence type="ECO:0000256" key="4">
    <source>
        <dbReference type="ARBA" id="ARBA00022741"/>
    </source>
</evidence>
<comment type="catalytic activity">
    <reaction evidence="9">
        <text>L-seryl-[protein] + ATP = O-phospho-L-seryl-[protein] + ADP + H(+)</text>
        <dbReference type="Rhea" id="RHEA:17989"/>
        <dbReference type="Rhea" id="RHEA-COMP:9863"/>
        <dbReference type="Rhea" id="RHEA-COMP:11604"/>
        <dbReference type="ChEBI" id="CHEBI:15378"/>
        <dbReference type="ChEBI" id="CHEBI:29999"/>
        <dbReference type="ChEBI" id="CHEBI:30616"/>
        <dbReference type="ChEBI" id="CHEBI:83421"/>
        <dbReference type="ChEBI" id="CHEBI:456216"/>
        <dbReference type="EC" id="2.7.11.1"/>
    </reaction>
</comment>
<dbReference type="GO" id="GO:0000077">
    <property type="term" value="P:DNA damage checkpoint signaling"/>
    <property type="evidence" value="ECO:0007669"/>
    <property type="project" value="InterPro"/>
</dbReference>
<evidence type="ECO:0000256" key="1">
    <source>
        <dbReference type="ARBA" id="ARBA00012513"/>
    </source>
</evidence>
<evidence type="ECO:0000256" key="13">
    <source>
        <dbReference type="SAM" id="MobiDB-lite"/>
    </source>
</evidence>
<gene>
    <name evidence="16" type="primary">GCN2</name>
    <name evidence="16" type="ORF">MCUN1_000111</name>
</gene>
<dbReference type="FunFam" id="3.10.110.10:FF:000050">
    <property type="entry name" value="eIF-2-alpha kinase GCN2"/>
    <property type="match status" value="1"/>
</dbReference>
<dbReference type="SUPFAM" id="SSF56112">
    <property type="entry name" value="Protein kinase-like (PK-like)"/>
    <property type="match status" value="2"/>
</dbReference>
<dbReference type="Pfam" id="PF00069">
    <property type="entry name" value="Pkinase"/>
    <property type="match status" value="3"/>
</dbReference>
<evidence type="ECO:0000256" key="10">
    <source>
        <dbReference type="PIRSR" id="PIRSR000660-1"/>
    </source>
</evidence>
<dbReference type="EMBL" id="CP119877">
    <property type="protein sequence ID" value="WFD33298.1"/>
    <property type="molecule type" value="Genomic_DNA"/>
</dbReference>
<keyword evidence="17" id="KW-1185">Reference proteome</keyword>
<dbReference type="CDD" id="cd14046">
    <property type="entry name" value="STKc_EIF2AK4_GCN2_rpt2"/>
    <property type="match status" value="1"/>
</dbReference>
<dbReference type="InterPro" id="IPR006575">
    <property type="entry name" value="RWD_dom"/>
</dbReference>
<evidence type="ECO:0000259" key="15">
    <source>
        <dbReference type="PROSITE" id="PS50908"/>
    </source>
</evidence>
<dbReference type="GO" id="GO:0005524">
    <property type="term" value="F:ATP binding"/>
    <property type="evidence" value="ECO:0007669"/>
    <property type="project" value="UniProtKB-UniRule"/>
</dbReference>
<keyword evidence="2 16" id="KW-0723">Serine/threonine-protein kinase</keyword>
<protein>
    <recommendedName>
        <fullName evidence="1">non-specific serine/threonine protein kinase</fullName>
        <ecNumber evidence="1">2.7.11.1</ecNumber>
    </recommendedName>
</protein>
<dbReference type="CDD" id="cd23823">
    <property type="entry name" value="RWD_GCN2"/>
    <property type="match status" value="1"/>
</dbReference>
<dbReference type="GO" id="GO:0005634">
    <property type="term" value="C:nucleus"/>
    <property type="evidence" value="ECO:0007669"/>
    <property type="project" value="TreeGrafter"/>
</dbReference>
<evidence type="ECO:0000256" key="2">
    <source>
        <dbReference type="ARBA" id="ARBA00022527"/>
    </source>
</evidence>
<dbReference type="Gene3D" id="3.10.110.10">
    <property type="entry name" value="Ubiquitin Conjugating Enzyme"/>
    <property type="match status" value="1"/>
</dbReference>
<evidence type="ECO:0000256" key="3">
    <source>
        <dbReference type="ARBA" id="ARBA00022679"/>
    </source>
</evidence>
<dbReference type="Gene3D" id="3.30.200.20">
    <property type="entry name" value="Phosphorylase Kinase, domain 1"/>
    <property type="match status" value="1"/>
</dbReference>
<dbReference type="SMART" id="SM00220">
    <property type="entry name" value="S_TKc"/>
    <property type="match status" value="1"/>
</dbReference>
<feature type="active site" description="Proton acceptor" evidence="10">
    <location>
        <position position="757"/>
    </location>
</feature>
<keyword evidence="6 11" id="KW-0067">ATP-binding</keyword>
<feature type="domain" description="RWD" evidence="15">
    <location>
        <begin position="16"/>
        <end position="133"/>
    </location>
</feature>
<dbReference type="InterPro" id="IPR041715">
    <property type="entry name" value="HisRS-like_core"/>
</dbReference>
<name>A0AAF0J4K6_9BASI</name>
<reference evidence="16" key="1">
    <citation type="submission" date="2023-03" db="EMBL/GenBank/DDBJ databases">
        <title>Mating type loci evolution in Malassezia.</title>
        <authorList>
            <person name="Coelho M.A."/>
        </authorList>
    </citation>
    <scope>NUCLEOTIDE SEQUENCE</scope>
    <source>
        <strain evidence="16">CBS 11721</strain>
    </source>
</reference>
<dbReference type="InterPro" id="IPR050339">
    <property type="entry name" value="CC_SR_Kinase"/>
</dbReference>
<evidence type="ECO:0000259" key="14">
    <source>
        <dbReference type="PROSITE" id="PS50011"/>
    </source>
</evidence>
<feature type="region of interest" description="Disordered" evidence="13">
    <location>
        <begin position="651"/>
        <end position="700"/>
    </location>
</feature>
<dbReference type="EC" id="2.7.11.1" evidence="1"/>
<accession>A0AAF0J4K6</accession>
<evidence type="ECO:0000256" key="11">
    <source>
        <dbReference type="PIRSR" id="PIRSR000660-2"/>
    </source>
</evidence>
<feature type="compositionally biased region" description="Polar residues" evidence="13">
    <location>
        <begin position="667"/>
        <end position="677"/>
    </location>
</feature>
<feature type="binding site" evidence="12">
    <location>
        <position position="564"/>
    </location>
    <ligand>
        <name>ATP</name>
        <dbReference type="ChEBI" id="CHEBI:30616"/>
    </ligand>
</feature>
<dbReference type="PROSITE" id="PS00108">
    <property type="entry name" value="PROTEIN_KINASE_ST"/>
    <property type="match status" value="1"/>
</dbReference>
<dbReference type="PANTHER" id="PTHR11042">
    <property type="entry name" value="EUKARYOTIC TRANSLATION INITIATION FACTOR 2-ALPHA KINASE EIF2-ALPHA KINASE -RELATED"/>
    <property type="match status" value="1"/>
</dbReference>
<feature type="compositionally biased region" description="Basic and acidic residues" evidence="13">
    <location>
        <begin position="191"/>
        <end position="208"/>
    </location>
</feature>
<dbReference type="InterPro" id="IPR016135">
    <property type="entry name" value="UBQ-conjugating_enzyme/RWD"/>
</dbReference>
<feature type="region of interest" description="Disordered" evidence="13">
    <location>
        <begin position="156"/>
        <end position="213"/>
    </location>
</feature>